<dbReference type="PANTHER" id="PTHR15263:SF1">
    <property type="entry name" value="NF-KAPPA-B INHIBITOR-LIKE PROTEIN 1"/>
    <property type="match status" value="1"/>
</dbReference>
<evidence type="ECO:0000256" key="5">
    <source>
        <dbReference type="ARBA" id="ARBA00023242"/>
    </source>
</evidence>
<accession>A0A168ITT7</accession>
<keyword evidence="6" id="KW-0175">Coiled coil</keyword>
<evidence type="ECO:0000256" key="4">
    <source>
        <dbReference type="ARBA" id="ARBA00023043"/>
    </source>
</evidence>
<feature type="compositionally biased region" description="Basic and acidic residues" evidence="7">
    <location>
        <begin position="75"/>
        <end position="89"/>
    </location>
</feature>
<feature type="compositionally biased region" description="Basic and acidic residues" evidence="7">
    <location>
        <begin position="97"/>
        <end position="108"/>
    </location>
</feature>
<feature type="coiled-coil region" evidence="6">
    <location>
        <begin position="216"/>
        <end position="243"/>
    </location>
</feature>
<comment type="caution">
    <text evidence="8">The sequence shown here is derived from an EMBL/GenBank/DDBJ whole genome shotgun (WGS) entry which is preliminary data.</text>
</comment>
<dbReference type="AlphaFoldDB" id="A0A168ITT7"/>
<keyword evidence="2" id="KW-0597">Phosphoprotein</keyword>
<name>A0A168ITT7_CORDF</name>
<evidence type="ECO:0000313" key="9">
    <source>
        <dbReference type="Proteomes" id="UP000076881"/>
    </source>
</evidence>
<evidence type="ECO:0000313" key="8">
    <source>
        <dbReference type="EMBL" id="OAA79651.1"/>
    </source>
</evidence>
<feature type="region of interest" description="Disordered" evidence="7">
    <location>
        <begin position="1"/>
        <end position="169"/>
    </location>
</feature>
<dbReference type="EMBL" id="AZHF01000002">
    <property type="protein sequence ID" value="OAA79651.1"/>
    <property type="molecule type" value="Genomic_DNA"/>
</dbReference>
<evidence type="ECO:0000256" key="7">
    <source>
        <dbReference type="SAM" id="MobiDB-lite"/>
    </source>
</evidence>
<feature type="compositionally biased region" description="Basic and acidic residues" evidence="7">
    <location>
        <begin position="46"/>
        <end position="58"/>
    </location>
</feature>
<keyword evidence="4" id="KW-0040">ANK repeat</keyword>
<reference evidence="8 9" key="1">
    <citation type="journal article" date="2016" name="Genome Biol. Evol.">
        <title>Divergent and convergent evolution of fungal pathogenicity.</title>
        <authorList>
            <person name="Shang Y."/>
            <person name="Xiao G."/>
            <person name="Zheng P."/>
            <person name="Cen K."/>
            <person name="Zhan S."/>
            <person name="Wang C."/>
        </authorList>
    </citation>
    <scope>NUCLEOTIDE SEQUENCE [LARGE SCALE GENOMIC DNA]</scope>
    <source>
        <strain evidence="8 9">RCEF 1005</strain>
    </source>
</reference>
<feature type="compositionally biased region" description="Basic residues" evidence="7">
    <location>
        <begin position="131"/>
        <end position="144"/>
    </location>
</feature>
<keyword evidence="9" id="KW-1185">Reference proteome</keyword>
<evidence type="ECO:0000256" key="1">
    <source>
        <dbReference type="ARBA" id="ARBA00004123"/>
    </source>
</evidence>
<dbReference type="PANTHER" id="PTHR15263">
    <property type="entry name" value="I-KAPPA-B-LIKE PROTEIN IKBL"/>
    <property type="match status" value="1"/>
</dbReference>
<protein>
    <submittedName>
        <fullName evidence="8">Uncharacterized protein</fullName>
    </submittedName>
</protein>
<dbReference type="InterPro" id="IPR038753">
    <property type="entry name" value="NFKBIL1"/>
</dbReference>
<gene>
    <name evidence="8" type="ORF">LEL_03137</name>
</gene>
<evidence type="ECO:0000256" key="2">
    <source>
        <dbReference type="ARBA" id="ARBA00022553"/>
    </source>
</evidence>
<dbReference type="GO" id="GO:0005634">
    <property type="term" value="C:nucleus"/>
    <property type="evidence" value="ECO:0007669"/>
    <property type="project" value="UniProtKB-SubCell"/>
</dbReference>
<dbReference type="OrthoDB" id="412109at2759"/>
<comment type="subcellular location">
    <subcellularLocation>
        <location evidence="1">Nucleus</location>
    </subcellularLocation>
</comment>
<keyword evidence="5" id="KW-0539">Nucleus</keyword>
<dbReference type="GO" id="GO:0043124">
    <property type="term" value="P:negative regulation of canonical NF-kappaB signal transduction"/>
    <property type="evidence" value="ECO:0007669"/>
    <property type="project" value="InterPro"/>
</dbReference>
<organism evidence="8 9">
    <name type="scientific">Akanthomyces lecanii RCEF 1005</name>
    <dbReference type="NCBI Taxonomy" id="1081108"/>
    <lineage>
        <taxon>Eukaryota</taxon>
        <taxon>Fungi</taxon>
        <taxon>Dikarya</taxon>
        <taxon>Ascomycota</taxon>
        <taxon>Pezizomycotina</taxon>
        <taxon>Sordariomycetes</taxon>
        <taxon>Hypocreomycetidae</taxon>
        <taxon>Hypocreales</taxon>
        <taxon>Cordycipitaceae</taxon>
        <taxon>Akanthomyces</taxon>
        <taxon>Cordyceps confragosa</taxon>
    </lineage>
</organism>
<feature type="compositionally biased region" description="Basic and acidic residues" evidence="7">
    <location>
        <begin position="115"/>
        <end position="130"/>
    </location>
</feature>
<keyword evidence="3" id="KW-0677">Repeat</keyword>
<evidence type="ECO:0000256" key="6">
    <source>
        <dbReference type="SAM" id="Coils"/>
    </source>
</evidence>
<dbReference type="Proteomes" id="UP000076881">
    <property type="component" value="Unassembled WGS sequence"/>
</dbReference>
<sequence>MNDGRTSPKRRHILSSINPEEPPSRPTPRRRPTERASRSATPPPRSQREKRVADDDAKNPGAGDTTRPRRSRLRLKGERSGRSHHSDRGSRRHRSQERRDDHEGEESSRRRRTRSHESLDNHNDEKESSSRRRRHRHRRRHRSRSPTPPNPHEPEPLDPEAAFRESLFDAMADDEGAAYWEGVYGQPVHIYDQDKVGPQGELERMTDEEYAMHVRMKMWERTHDGLVEERARTEERRKKKEEQARLNQKLHVEMERSLRRGEARREKKRWAQRWDDYATAWEHWDGAARTMAWPWRDGVAKRAAGWGIVEDGAEEAVDEKEVRAFFVNGLAVEEIGEAAFVAKLKDERVRWHPDKMQQRLGGTVDGKVMKDVTAIFQIIDRLWADMRKTE</sequence>
<proteinExistence type="predicted"/>
<evidence type="ECO:0000256" key="3">
    <source>
        <dbReference type="ARBA" id="ARBA00022737"/>
    </source>
</evidence>